<feature type="compositionally biased region" description="Basic and acidic residues" evidence="10">
    <location>
        <begin position="1"/>
        <end position="17"/>
    </location>
</feature>
<feature type="transmembrane region" description="Helical" evidence="11">
    <location>
        <begin position="199"/>
        <end position="224"/>
    </location>
</feature>
<feature type="transmembrane region" description="Helical" evidence="11">
    <location>
        <begin position="40"/>
        <end position="65"/>
    </location>
</feature>
<evidence type="ECO:0000256" key="2">
    <source>
        <dbReference type="ARBA" id="ARBA00022475"/>
    </source>
</evidence>
<dbReference type="OMA" id="CALYLPC"/>
<comment type="similarity">
    <text evidence="9">Belongs to the G-protein coupled receptor 1 family.</text>
</comment>
<evidence type="ECO:0000313" key="14">
    <source>
        <dbReference type="Proteomes" id="UP000887568"/>
    </source>
</evidence>
<reference evidence="13" key="1">
    <citation type="submission" date="2022-11" db="UniProtKB">
        <authorList>
            <consortium name="EnsemblMetazoa"/>
        </authorList>
    </citation>
    <scope>IDENTIFICATION</scope>
</reference>
<keyword evidence="2" id="KW-1003">Cell membrane</keyword>
<keyword evidence="7 9" id="KW-0675">Receptor</keyword>
<evidence type="ECO:0000256" key="1">
    <source>
        <dbReference type="ARBA" id="ARBA00004651"/>
    </source>
</evidence>
<dbReference type="PROSITE" id="PS50262">
    <property type="entry name" value="G_PROTEIN_RECEP_F1_2"/>
    <property type="match status" value="1"/>
</dbReference>
<dbReference type="InterPro" id="IPR017452">
    <property type="entry name" value="GPCR_Rhodpsn_7TM"/>
</dbReference>
<feature type="transmembrane region" description="Helical" evidence="11">
    <location>
        <begin position="155"/>
        <end position="179"/>
    </location>
</feature>
<proteinExistence type="inferred from homology"/>
<evidence type="ECO:0000256" key="3">
    <source>
        <dbReference type="ARBA" id="ARBA00022692"/>
    </source>
</evidence>
<feature type="domain" description="G-protein coupled receptors family 1 profile" evidence="12">
    <location>
        <begin position="56"/>
        <end position="313"/>
    </location>
</feature>
<evidence type="ECO:0000259" key="12">
    <source>
        <dbReference type="PROSITE" id="PS50262"/>
    </source>
</evidence>
<dbReference type="Gene3D" id="1.20.1070.10">
    <property type="entry name" value="Rhodopsin 7-helix transmembrane proteins"/>
    <property type="match status" value="1"/>
</dbReference>
<dbReference type="InterPro" id="IPR050569">
    <property type="entry name" value="TAAR"/>
</dbReference>
<evidence type="ECO:0000256" key="7">
    <source>
        <dbReference type="ARBA" id="ARBA00023170"/>
    </source>
</evidence>
<dbReference type="RefSeq" id="XP_038075846.1">
    <property type="nucleotide sequence ID" value="XM_038219918.1"/>
</dbReference>
<dbReference type="GeneID" id="119743500"/>
<keyword evidence="3 9" id="KW-0812">Transmembrane</keyword>
<dbReference type="Pfam" id="PF00001">
    <property type="entry name" value="7tm_1"/>
    <property type="match status" value="1"/>
</dbReference>
<keyword evidence="6 11" id="KW-0472">Membrane</keyword>
<keyword evidence="5 9" id="KW-0297">G-protein coupled receptor</keyword>
<name>A0A914BJ39_PATMI</name>
<dbReference type="InterPro" id="IPR000276">
    <property type="entry name" value="GPCR_Rhodpsn"/>
</dbReference>
<evidence type="ECO:0000313" key="13">
    <source>
        <dbReference type="EnsemblMetazoa" id="XP_038075846.1"/>
    </source>
</evidence>
<evidence type="ECO:0000256" key="6">
    <source>
        <dbReference type="ARBA" id="ARBA00023136"/>
    </source>
</evidence>
<protein>
    <recommendedName>
        <fullName evidence="12">G-protein coupled receptors family 1 profile domain-containing protein</fullName>
    </recommendedName>
</protein>
<feature type="transmembrane region" description="Helical" evidence="11">
    <location>
        <begin position="77"/>
        <end position="106"/>
    </location>
</feature>
<keyword evidence="8 9" id="KW-0807">Transducer</keyword>
<evidence type="ECO:0000256" key="8">
    <source>
        <dbReference type="ARBA" id="ARBA00023224"/>
    </source>
</evidence>
<dbReference type="GO" id="GO:0004930">
    <property type="term" value="F:G protein-coupled receptor activity"/>
    <property type="evidence" value="ECO:0007669"/>
    <property type="project" value="UniProtKB-KW"/>
</dbReference>
<keyword evidence="14" id="KW-1185">Reference proteome</keyword>
<evidence type="ECO:0000256" key="10">
    <source>
        <dbReference type="SAM" id="MobiDB-lite"/>
    </source>
</evidence>
<accession>A0A914BJ39</accession>
<feature type="transmembrane region" description="Helical" evidence="11">
    <location>
        <begin position="112"/>
        <end position="134"/>
    </location>
</feature>
<evidence type="ECO:0000256" key="9">
    <source>
        <dbReference type="RuleBase" id="RU000688"/>
    </source>
</evidence>
<evidence type="ECO:0000256" key="5">
    <source>
        <dbReference type="ARBA" id="ARBA00023040"/>
    </source>
</evidence>
<evidence type="ECO:0000256" key="4">
    <source>
        <dbReference type="ARBA" id="ARBA00022989"/>
    </source>
</evidence>
<organism evidence="13 14">
    <name type="scientific">Patiria miniata</name>
    <name type="common">Bat star</name>
    <name type="synonym">Asterina miniata</name>
    <dbReference type="NCBI Taxonomy" id="46514"/>
    <lineage>
        <taxon>Eukaryota</taxon>
        <taxon>Metazoa</taxon>
        <taxon>Echinodermata</taxon>
        <taxon>Eleutherozoa</taxon>
        <taxon>Asterozoa</taxon>
        <taxon>Asteroidea</taxon>
        <taxon>Valvatacea</taxon>
        <taxon>Valvatida</taxon>
        <taxon>Asterinidae</taxon>
        <taxon>Patiria</taxon>
    </lineage>
</organism>
<dbReference type="Proteomes" id="UP000887568">
    <property type="component" value="Unplaced"/>
</dbReference>
<dbReference type="PROSITE" id="PS00237">
    <property type="entry name" value="G_PROTEIN_RECEP_F1_1"/>
    <property type="match status" value="1"/>
</dbReference>
<sequence length="421" mass="47505">MGLKSREFKMGDSKHEGTGPPTPLQNNSGSAELEWTPQTILAMVSVSLLTILTIFGNVLVIIAVVKYKRLQIPSNYILVNLAVADVSVAVFAPLVFVIELLGYLVTNVYLCILPYCLVTLGCGVSLLSLGIVAYDRYAALVKPLKYYQHVTTRRVLCFSLVIWMFVFIIAFMPLCWQFLVENQMDDQPACSFYLLSKYLLLFQVLVIFVPAFFVMIGCYCRVMLVARHHSRAISAIQLSLFPNTFSKNLHMFKGTKYTRTLLIILGFFFLTWVTFTLMLLIERFCDICSRTIPLHHYSVFLIFANSALNPWIYAHRNQDFKSAFRRLFRCGKKSQRSSTRGPEGRRNSRVSDALSRTNSMVGGLQHLHVLYNNADIVPPAVDAETGQLDSKTSFRAAPKLIQHNISKPVVETVAEEVSGNV</sequence>
<feature type="region of interest" description="Disordered" evidence="10">
    <location>
        <begin position="331"/>
        <end position="352"/>
    </location>
</feature>
<dbReference type="OrthoDB" id="10042731at2759"/>
<dbReference type="SUPFAM" id="SSF81321">
    <property type="entry name" value="Family A G protein-coupled receptor-like"/>
    <property type="match status" value="1"/>
</dbReference>
<dbReference type="PANTHER" id="PTHR24249">
    <property type="entry name" value="HISTAMINE RECEPTOR-RELATED G-PROTEIN COUPLED RECEPTOR"/>
    <property type="match status" value="1"/>
</dbReference>
<dbReference type="EnsemblMetazoa" id="XM_038219918.1">
    <property type="protein sequence ID" value="XP_038075846.1"/>
    <property type="gene ID" value="LOC119743500"/>
</dbReference>
<dbReference type="AlphaFoldDB" id="A0A914BJ39"/>
<evidence type="ECO:0000256" key="11">
    <source>
        <dbReference type="SAM" id="Phobius"/>
    </source>
</evidence>
<dbReference type="PANTHER" id="PTHR24249:SF372">
    <property type="entry name" value="G-PROTEIN COUPLED RECEPTORS FAMILY 1 PROFILE DOMAIN-CONTAINING PROTEIN"/>
    <property type="match status" value="1"/>
</dbReference>
<comment type="subcellular location">
    <subcellularLocation>
        <location evidence="1">Cell membrane</location>
        <topology evidence="1">Multi-pass membrane protein</topology>
    </subcellularLocation>
</comment>
<feature type="region of interest" description="Disordered" evidence="10">
    <location>
        <begin position="1"/>
        <end position="28"/>
    </location>
</feature>
<dbReference type="PRINTS" id="PR00237">
    <property type="entry name" value="GPCRRHODOPSN"/>
</dbReference>
<feature type="transmembrane region" description="Helical" evidence="11">
    <location>
        <begin position="261"/>
        <end position="281"/>
    </location>
</feature>
<dbReference type="GO" id="GO:0005886">
    <property type="term" value="C:plasma membrane"/>
    <property type="evidence" value="ECO:0007669"/>
    <property type="project" value="UniProtKB-SubCell"/>
</dbReference>
<keyword evidence="4 11" id="KW-1133">Transmembrane helix</keyword>
<dbReference type="SMART" id="SM01381">
    <property type="entry name" value="7TM_GPCR_Srsx"/>
    <property type="match status" value="1"/>
</dbReference>